<dbReference type="InterPro" id="IPR023606">
    <property type="entry name" value="CoA-Trfase_III_dom_1_sf"/>
</dbReference>
<dbReference type="Pfam" id="PF02515">
    <property type="entry name" value="CoA_transf_3"/>
    <property type="match status" value="1"/>
</dbReference>
<dbReference type="InterPro" id="IPR050483">
    <property type="entry name" value="CoA-transferase_III_domain"/>
</dbReference>
<keyword evidence="3" id="KW-1185">Reference proteome</keyword>
<dbReference type="SUPFAM" id="SSF89796">
    <property type="entry name" value="CoA-transferase family III (CaiB/BaiF)"/>
    <property type="match status" value="1"/>
</dbReference>
<proteinExistence type="predicted"/>
<accession>A0ABW3VJR9</accession>
<dbReference type="Proteomes" id="UP001597182">
    <property type="component" value="Unassembled WGS sequence"/>
</dbReference>
<reference evidence="3" key="1">
    <citation type="journal article" date="2019" name="Int. J. Syst. Evol. Microbiol.">
        <title>The Global Catalogue of Microorganisms (GCM) 10K type strain sequencing project: providing services to taxonomists for standard genome sequencing and annotation.</title>
        <authorList>
            <consortium name="The Broad Institute Genomics Platform"/>
            <consortium name="The Broad Institute Genome Sequencing Center for Infectious Disease"/>
            <person name="Wu L."/>
            <person name="Ma J."/>
        </authorList>
    </citation>
    <scope>NUCLEOTIDE SEQUENCE [LARGE SCALE GENOMIC DNA]</scope>
    <source>
        <strain evidence="3">CCUG 49018</strain>
    </source>
</reference>
<gene>
    <name evidence="2" type="ORF">ACFQ34_19110</name>
</gene>
<dbReference type="GO" id="GO:0016740">
    <property type="term" value="F:transferase activity"/>
    <property type="evidence" value="ECO:0007669"/>
    <property type="project" value="UniProtKB-KW"/>
</dbReference>
<dbReference type="PANTHER" id="PTHR48207:SF4">
    <property type="entry name" value="BLL6097 PROTEIN"/>
    <property type="match status" value="1"/>
</dbReference>
<dbReference type="Gene3D" id="3.40.50.10540">
    <property type="entry name" value="Crotonobetainyl-coa:carnitine coa-transferase, domain 1"/>
    <property type="match status" value="1"/>
</dbReference>
<evidence type="ECO:0000313" key="2">
    <source>
        <dbReference type="EMBL" id="MFD1235402.1"/>
    </source>
</evidence>
<dbReference type="RefSeq" id="WP_013675323.1">
    <property type="nucleotide sequence ID" value="NZ_BAABKS010000074.1"/>
</dbReference>
<dbReference type="EMBL" id="JBHTMB010000161">
    <property type="protein sequence ID" value="MFD1235402.1"/>
    <property type="molecule type" value="Genomic_DNA"/>
</dbReference>
<dbReference type="PANTHER" id="PTHR48207">
    <property type="entry name" value="SUCCINATE--HYDROXYMETHYLGLUTARATE COA-TRANSFERASE"/>
    <property type="match status" value="1"/>
</dbReference>
<name>A0ABW3VJR9_9PSEU</name>
<organism evidence="2 3">
    <name type="scientific">Pseudonocardia benzenivorans</name>
    <dbReference type="NCBI Taxonomy" id="228005"/>
    <lineage>
        <taxon>Bacteria</taxon>
        <taxon>Bacillati</taxon>
        <taxon>Actinomycetota</taxon>
        <taxon>Actinomycetes</taxon>
        <taxon>Pseudonocardiales</taxon>
        <taxon>Pseudonocardiaceae</taxon>
        <taxon>Pseudonocardia</taxon>
    </lineage>
</organism>
<protein>
    <submittedName>
        <fullName evidence="2">CaiB/BaiF CoA transferase family protein</fullName>
    </submittedName>
</protein>
<dbReference type="InterPro" id="IPR044855">
    <property type="entry name" value="CoA-Trfase_III_dom3_sf"/>
</dbReference>
<evidence type="ECO:0000313" key="3">
    <source>
        <dbReference type="Proteomes" id="UP001597182"/>
    </source>
</evidence>
<sequence>MPQDLPFAELVVVDLSQGIAGPLATMMLAQYGATVIKVEPPGGDWLRAPAQVPGGNTGVTVSGNMGKRSICVDLKSARGAEILRRLVTGASVFVESFRPGVVGRLGFSYDDVTALNPEIVYASVSGFGQSGPHAHRPAMDPVLQAYSGLMTEHGTFLDGPHRLITIPVDLTAALFTFSALSAALYGKRVHGKGTYLDLHLLQAAAWLDLHALHERLLHDGRLAPQPTIYGNYRTADGEIFLAAMNETEWARVRAVLGDDERLLADRFRPYGALRAPEPHTGASAELRALVAELLLAGSTADWVERFNAHRIMCAPVNDSVGFLREPHVEQLGLFEHLTQPGIDRPVPIPGLPGPLPIRDGSRRSVSPLAGADTADVLAEYGFSPAEVDELLAAGVVTSFAPATATAE</sequence>
<comment type="caution">
    <text evidence="2">The sequence shown here is derived from an EMBL/GenBank/DDBJ whole genome shotgun (WGS) entry which is preliminary data.</text>
</comment>
<evidence type="ECO:0000256" key="1">
    <source>
        <dbReference type="ARBA" id="ARBA00022679"/>
    </source>
</evidence>
<dbReference type="InterPro" id="IPR003673">
    <property type="entry name" value="CoA-Trfase_fam_III"/>
</dbReference>
<dbReference type="Gene3D" id="3.30.1540.10">
    <property type="entry name" value="formyl-coa transferase, domain 3"/>
    <property type="match status" value="1"/>
</dbReference>
<keyword evidence="1 2" id="KW-0808">Transferase</keyword>